<evidence type="ECO:0000313" key="2">
    <source>
        <dbReference type="EMBL" id="HIW80700.1"/>
    </source>
</evidence>
<gene>
    <name evidence="2" type="ORF">H9742_04090</name>
</gene>
<organism evidence="2 3">
    <name type="scientific">Candidatus Acetatifactor stercoripullorum</name>
    <dbReference type="NCBI Taxonomy" id="2838414"/>
    <lineage>
        <taxon>Bacteria</taxon>
        <taxon>Bacillati</taxon>
        <taxon>Bacillota</taxon>
        <taxon>Clostridia</taxon>
        <taxon>Lachnospirales</taxon>
        <taxon>Lachnospiraceae</taxon>
        <taxon>Acetatifactor</taxon>
    </lineage>
</organism>
<evidence type="ECO:0000259" key="1">
    <source>
        <dbReference type="Pfam" id="PF01966"/>
    </source>
</evidence>
<dbReference type="Gene3D" id="1.10.3210.10">
    <property type="entry name" value="Hypothetical protein af1432"/>
    <property type="match status" value="1"/>
</dbReference>
<reference evidence="2" key="2">
    <citation type="submission" date="2021-04" db="EMBL/GenBank/DDBJ databases">
        <authorList>
            <person name="Gilroy R."/>
        </authorList>
    </citation>
    <scope>NUCLEOTIDE SEQUENCE</scope>
    <source>
        <strain evidence="2">CHK195-6426</strain>
    </source>
</reference>
<comment type="caution">
    <text evidence="2">The sequence shown here is derived from an EMBL/GenBank/DDBJ whole genome shotgun (WGS) entry which is preliminary data.</text>
</comment>
<dbReference type="InterPro" id="IPR006675">
    <property type="entry name" value="HDIG_dom"/>
</dbReference>
<dbReference type="CDD" id="cd00077">
    <property type="entry name" value="HDc"/>
    <property type="match status" value="1"/>
</dbReference>
<protein>
    <submittedName>
        <fullName evidence="2">HDIG domain-containing protein</fullName>
    </submittedName>
</protein>
<proteinExistence type="predicted"/>
<reference evidence="2" key="1">
    <citation type="journal article" date="2021" name="PeerJ">
        <title>Extensive microbial diversity within the chicken gut microbiome revealed by metagenomics and culture.</title>
        <authorList>
            <person name="Gilroy R."/>
            <person name="Ravi A."/>
            <person name="Getino M."/>
            <person name="Pursley I."/>
            <person name="Horton D.L."/>
            <person name="Alikhan N.F."/>
            <person name="Baker D."/>
            <person name="Gharbi K."/>
            <person name="Hall N."/>
            <person name="Watson M."/>
            <person name="Adriaenssens E.M."/>
            <person name="Foster-Nyarko E."/>
            <person name="Jarju S."/>
            <person name="Secka A."/>
            <person name="Antonio M."/>
            <person name="Oren A."/>
            <person name="Chaudhuri R.R."/>
            <person name="La Ragione R."/>
            <person name="Hildebrand F."/>
            <person name="Pallen M.J."/>
        </authorList>
    </citation>
    <scope>NUCLEOTIDE SEQUENCE</scope>
    <source>
        <strain evidence="2">CHK195-6426</strain>
    </source>
</reference>
<dbReference type="PANTHER" id="PTHR38659">
    <property type="entry name" value="METAL-DEPENDENT PHOSPHOHYDROLASE"/>
    <property type="match status" value="1"/>
</dbReference>
<dbReference type="Pfam" id="PF01966">
    <property type="entry name" value="HD"/>
    <property type="match status" value="1"/>
</dbReference>
<dbReference type="PANTHER" id="PTHR38659:SF2">
    <property type="entry name" value="HDIG DOMAIN PROTEIN"/>
    <property type="match status" value="1"/>
</dbReference>
<name>A0A9D1UBU7_9FIRM</name>
<dbReference type="EMBL" id="DXGH01000023">
    <property type="protein sequence ID" value="HIW80700.1"/>
    <property type="molecule type" value="Genomic_DNA"/>
</dbReference>
<dbReference type="NCBIfam" id="TIGR00277">
    <property type="entry name" value="HDIG"/>
    <property type="match status" value="1"/>
</dbReference>
<dbReference type="InterPro" id="IPR003607">
    <property type="entry name" value="HD/PDEase_dom"/>
</dbReference>
<feature type="domain" description="HD" evidence="1">
    <location>
        <begin position="24"/>
        <end position="92"/>
    </location>
</feature>
<sequence length="191" mass="21679">MEKKLERKAAWELLTEYTKTPALLSHAQAVEAIMRHFARLNGEDEEVWGVAGLLHDLDYEKYPQEHCKKAEEIMRERGIDEVYIRAMSCHGYGLCTDVKPESPMEKTLYTVDELAGLINAACLVRPSRSVLDLEVKSLKKKFKDKAFAAGVNREVIKKGCEMLGMDMDDVMREAIEGMKERADEIGLRGTL</sequence>
<dbReference type="AlphaFoldDB" id="A0A9D1UBU7"/>
<dbReference type="InterPro" id="IPR006674">
    <property type="entry name" value="HD_domain"/>
</dbReference>
<accession>A0A9D1UBU7</accession>
<dbReference type="SUPFAM" id="SSF109604">
    <property type="entry name" value="HD-domain/PDEase-like"/>
    <property type="match status" value="1"/>
</dbReference>
<evidence type="ECO:0000313" key="3">
    <source>
        <dbReference type="Proteomes" id="UP000824265"/>
    </source>
</evidence>
<dbReference type="Proteomes" id="UP000824265">
    <property type="component" value="Unassembled WGS sequence"/>
</dbReference>